<name>A0A818RBK2_9BILA</name>
<feature type="signal peptide" evidence="1">
    <location>
        <begin position="1"/>
        <end position="19"/>
    </location>
</feature>
<dbReference type="AlphaFoldDB" id="A0A818RBK2"/>
<sequence length="462" mass="52833">MKSLTLFFLLSVLIYSINGKINSSDNKIFSHVNIYSNLAEIIEPLGKLPLEFSNEEWSYIRPDTLTLIGPNVNVTEQIITEKKTSLNNQKIYIRSPTSTNTNIKYIKGVMIDEDRNLVQFTDNFIGTEPIYLTVSPNDILHILPPPESKYYVNFKFNSKDNIYISYLRSNLNWKTCYQLNLFEESIDPILIAMANIRNDGKTKLNIKHANLLGGDINLRMPQPYVPRPPVHKYAVVENLQFEAITSEKSSAAPPPSIEEGKEFAGLYTFSINQSFAIDGKTNYMLPMFRPSVTIERIKRFSKQSFSGIGKRTVKAERTYRLTSDKFLSRGNCMIRENDQLVGETFLPDLAANNIYDFSIGEDSDIISKENITLISTHTYNETLSNGKVEERTQTIYNINISFKNFKKFRPVNIEYEQVISTRSVKLIKSIGDVKLNVSTIEHKSILAPLEEKFISYTIETVE</sequence>
<evidence type="ECO:0000256" key="1">
    <source>
        <dbReference type="SAM" id="SignalP"/>
    </source>
</evidence>
<evidence type="ECO:0000313" key="2">
    <source>
        <dbReference type="EMBL" id="CAF3650241.1"/>
    </source>
</evidence>
<organism evidence="2 3">
    <name type="scientific">Adineta steineri</name>
    <dbReference type="NCBI Taxonomy" id="433720"/>
    <lineage>
        <taxon>Eukaryota</taxon>
        <taxon>Metazoa</taxon>
        <taxon>Spiralia</taxon>
        <taxon>Gnathifera</taxon>
        <taxon>Rotifera</taxon>
        <taxon>Eurotatoria</taxon>
        <taxon>Bdelloidea</taxon>
        <taxon>Adinetida</taxon>
        <taxon>Adinetidae</taxon>
        <taxon>Adineta</taxon>
    </lineage>
</organism>
<protein>
    <recommendedName>
        <fullName evidence="4">DUF4139 domain-containing protein</fullName>
    </recommendedName>
</protein>
<evidence type="ECO:0008006" key="4">
    <source>
        <dbReference type="Google" id="ProtNLM"/>
    </source>
</evidence>
<reference evidence="2" key="1">
    <citation type="submission" date="2021-02" db="EMBL/GenBank/DDBJ databases">
        <authorList>
            <person name="Nowell W R."/>
        </authorList>
    </citation>
    <scope>NUCLEOTIDE SEQUENCE</scope>
</reference>
<dbReference type="PANTHER" id="PTHR38075:SF1">
    <property type="entry name" value="DUF4139 DOMAIN-CONTAINING PROTEIN"/>
    <property type="match status" value="1"/>
</dbReference>
<keyword evidence="1" id="KW-0732">Signal</keyword>
<dbReference type="EMBL" id="CAJOBB010000321">
    <property type="protein sequence ID" value="CAF3650241.1"/>
    <property type="molecule type" value="Genomic_DNA"/>
</dbReference>
<dbReference type="PANTHER" id="PTHR38075">
    <property type="entry name" value="DUF4139 DOMAIN-CONTAINING PROTEIN"/>
    <property type="match status" value="1"/>
</dbReference>
<comment type="caution">
    <text evidence="2">The sequence shown here is derived from an EMBL/GenBank/DDBJ whole genome shotgun (WGS) entry which is preliminary data.</text>
</comment>
<accession>A0A818RBK2</accession>
<gene>
    <name evidence="2" type="ORF">KXQ929_LOCUS7705</name>
</gene>
<proteinExistence type="predicted"/>
<feature type="chain" id="PRO_5032267998" description="DUF4139 domain-containing protein" evidence="1">
    <location>
        <begin position="20"/>
        <end position="462"/>
    </location>
</feature>
<dbReference type="Proteomes" id="UP000663868">
    <property type="component" value="Unassembled WGS sequence"/>
</dbReference>
<evidence type="ECO:0000313" key="3">
    <source>
        <dbReference type="Proteomes" id="UP000663868"/>
    </source>
</evidence>